<name>A0A1G2U9W3_9BACT</name>
<organism evidence="2 3">
    <name type="scientific">Candidatus Zambryskibacteria bacterium RIFCSPLOWO2_01_FULL_47_14</name>
    <dbReference type="NCBI Taxonomy" id="1802763"/>
    <lineage>
        <taxon>Bacteria</taxon>
        <taxon>Candidatus Zambryskiibacteriota</taxon>
    </lineage>
</organism>
<dbReference type="AlphaFoldDB" id="A0A1G2U9W3"/>
<proteinExistence type="predicted"/>
<evidence type="ECO:0000256" key="1">
    <source>
        <dbReference type="SAM" id="Phobius"/>
    </source>
</evidence>
<evidence type="ECO:0000313" key="2">
    <source>
        <dbReference type="EMBL" id="OHB05782.1"/>
    </source>
</evidence>
<dbReference type="EMBL" id="MHWG01000011">
    <property type="protein sequence ID" value="OHB05782.1"/>
    <property type="molecule type" value="Genomic_DNA"/>
</dbReference>
<evidence type="ECO:0000313" key="3">
    <source>
        <dbReference type="Proteomes" id="UP000177068"/>
    </source>
</evidence>
<feature type="transmembrane region" description="Helical" evidence="1">
    <location>
        <begin position="34"/>
        <end position="52"/>
    </location>
</feature>
<keyword evidence="1" id="KW-1133">Transmembrane helix</keyword>
<keyword evidence="1" id="KW-0472">Membrane</keyword>
<gene>
    <name evidence="2" type="ORF">A3A26_01660</name>
</gene>
<dbReference type="Proteomes" id="UP000177068">
    <property type="component" value="Unassembled WGS sequence"/>
</dbReference>
<reference evidence="2 3" key="1">
    <citation type="journal article" date="2016" name="Nat. Commun.">
        <title>Thousands of microbial genomes shed light on interconnected biogeochemical processes in an aquifer system.</title>
        <authorList>
            <person name="Anantharaman K."/>
            <person name="Brown C.T."/>
            <person name="Hug L.A."/>
            <person name="Sharon I."/>
            <person name="Castelle C.J."/>
            <person name="Probst A.J."/>
            <person name="Thomas B.C."/>
            <person name="Singh A."/>
            <person name="Wilkins M.J."/>
            <person name="Karaoz U."/>
            <person name="Brodie E.L."/>
            <person name="Williams K.H."/>
            <person name="Hubbard S.S."/>
            <person name="Banfield J.F."/>
        </authorList>
    </citation>
    <scope>NUCLEOTIDE SEQUENCE [LARGE SCALE GENOMIC DNA]</scope>
</reference>
<accession>A0A1G2U9W3</accession>
<sequence>MTVEYRHSPKKPICSADLGRGDIAFSKNYNRNNVILTIAFCQFNAVAVNLLLPKSFSKKFEGLEHSVFAQVMYIYYMGFVYLDQEYGEKFSNNFAHAEFAQKQSKILSSCMNI</sequence>
<comment type="caution">
    <text evidence="2">The sequence shown here is derived from an EMBL/GenBank/DDBJ whole genome shotgun (WGS) entry which is preliminary data.</text>
</comment>
<keyword evidence="1" id="KW-0812">Transmembrane</keyword>
<protein>
    <submittedName>
        <fullName evidence="2">Uncharacterized protein</fullName>
    </submittedName>
</protein>